<dbReference type="AlphaFoldDB" id="A0A0E9VSU8"/>
<reference evidence="1" key="2">
    <citation type="journal article" date="2015" name="Fish Shellfish Immunol.">
        <title>Early steps in the European eel (Anguilla anguilla)-Vibrio vulnificus interaction in the gills: Role of the RtxA13 toxin.</title>
        <authorList>
            <person name="Callol A."/>
            <person name="Pajuelo D."/>
            <person name="Ebbesson L."/>
            <person name="Teles M."/>
            <person name="MacKenzie S."/>
            <person name="Amaro C."/>
        </authorList>
    </citation>
    <scope>NUCLEOTIDE SEQUENCE</scope>
</reference>
<evidence type="ECO:0000313" key="1">
    <source>
        <dbReference type="EMBL" id="JAH81112.1"/>
    </source>
</evidence>
<reference evidence="1" key="1">
    <citation type="submission" date="2014-11" db="EMBL/GenBank/DDBJ databases">
        <authorList>
            <person name="Amaro Gonzalez C."/>
        </authorList>
    </citation>
    <scope>NUCLEOTIDE SEQUENCE</scope>
</reference>
<organism evidence="1">
    <name type="scientific">Anguilla anguilla</name>
    <name type="common">European freshwater eel</name>
    <name type="synonym">Muraena anguilla</name>
    <dbReference type="NCBI Taxonomy" id="7936"/>
    <lineage>
        <taxon>Eukaryota</taxon>
        <taxon>Metazoa</taxon>
        <taxon>Chordata</taxon>
        <taxon>Craniata</taxon>
        <taxon>Vertebrata</taxon>
        <taxon>Euteleostomi</taxon>
        <taxon>Actinopterygii</taxon>
        <taxon>Neopterygii</taxon>
        <taxon>Teleostei</taxon>
        <taxon>Anguilliformes</taxon>
        <taxon>Anguillidae</taxon>
        <taxon>Anguilla</taxon>
    </lineage>
</organism>
<proteinExistence type="predicted"/>
<name>A0A0E9VSU8_ANGAN</name>
<sequence length="35" mass="4021">MAEKKEPGFENAAWANARNYKVWNSGKFHTSSAHR</sequence>
<dbReference type="EMBL" id="GBXM01036873">
    <property type="protein sequence ID" value="JAH71704.1"/>
    <property type="molecule type" value="Transcribed_RNA"/>
</dbReference>
<dbReference type="EMBL" id="GBXM01027465">
    <property type="protein sequence ID" value="JAH81112.1"/>
    <property type="molecule type" value="Transcribed_RNA"/>
</dbReference>
<accession>A0A0E9VSU8</accession>
<protein>
    <submittedName>
        <fullName evidence="1">Uncharacterized protein</fullName>
    </submittedName>
</protein>
<dbReference type="EMBL" id="GBXM01030660">
    <property type="protein sequence ID" value="JAH77917.1"/>
    <property type="molecule type" value="Transcribed_RNA"/>
</dbReference>